<evidence type="ECO:0000256" key="8">
    <source>
        <dbReference type="ARBA" id="ARBA00023136"/>
    </source>
</evidence>
<evidence type="ECO:0000256" key="1">
    <source>
        <dbReference type="ARBA" id="ARBA00004477"/>
    </source>
</evidence>
<evidence type="ECO:0000256" key="3">
    <source>
        <dbReference type="ARBA" id="ARBA00004585"/>
    </source>
</evidence>
<feature type="transmembrane region" description="Helical" evidence="13">
    <location>
        <begin position="88"/>
        <end position="107"/>
    </location>
</feature>
<dbReference type="EMBL" id="CAEY01002009">
    <property type="status" value="NOT_ANNOTATED_CDS"/>
    <property type="molecule type" value="Genomic_DNA"/>
</dbReference>
<comment type="similarity">
    <text evidence="4">Belongs to the DoxX family.</text>
</comment>
<evidence type="ECO:0000256" key="7">
    <source>
        <dbReference type="ARBA" id="ARBA00022989"/>
    </source>
</evidence>
<keyword evidence="8 13" id="KW-0472">Membrane</keyword>
<dbReference type="GO" id="GO:2000010">
    <property type="term" value="P:positive regulation of protein localization to cell surface"/>
    <property type="evidence" value="ECO:0007669"/>
    <property type="project" value="TreeGrafter"/>
</dbReference>
<comment type="subcellular location">
    <subcellularLocation>
        <location evidence="2">Cytoplasmic vesicle</location>
    </subcellularLocation>
    <subcellularLocation>
        <location evidence="1">Endoplasmic reticulum membrane</location>
        <topology evidence="1">Multi-pass membrane protein</topology>
    </subcellularLocation>
    <subcellularLocation>
        <location evidence="3">Peroxisome membrane</location>
        <topology evidence="3">Multi-pass membrane protein</topology>
    </subcellularLocation>
</comment>
<evidence type="ECO:0000256" key="9">
    <source>
        <dbReference type="ARBA" id="ARBA00023140"/>
    </source>
</evidence>
<evidence type="ECO:0000256" key="5">
    <source>
        <dbReference type="ARBA" id="ARBA00022692"/>
    </source>
</evidence>
<protein>
    <recommendedName>
        <fullName evidence="12">Novel acetylcholine receptor chaperone</fullName>
    </recommendedName>
</protein>
<dbReference type="AlphaFoldDB" id="T1KD40"/>
<evidence type="ECO:0000256" key="4">
    <source>
        <dbReference type="ARBA" id="ARBA00006679"/>
    </source>
</evidence>
<name>T1KD40_TETUR</name>
<accession>T1KD40</accession>
<dbReference type="HOGENOM" id="CLU_121618_2_1_1"/>
<sequence>MKSIVLVTLSVFLGLFFLLIGSLKVTPAVNREMHREIRRNYVKYAKVFPIPSHFNIKISPKTYRLIVGWSEIVAGFTLAIIPGRIKQLANWILLVLTVLGLYTHIMIKDKFERTAPSIVFILMLVCRLIVHVQVRRRETVKPKTD</sequence>
<evidence type="ECO:0000256" key="6">
    <source>
        <dbReference type="ARBA" id="ARBA00022824"/>
    </source>
</evidence>
<reference evidence="14" key="2">
    <citation type="submission" date="2015-06" db="UniProtKB">
        <authorList>
            <consortium name="EnsemblMetazoa"/>
        </authorList>
    </citation>
    <scope>IDENTIFICATION</scope>
</reference>
<dbReference type="GO" id="GO:0005789">
    <property type="term" value="C:endoplasmic reticulum membrane"/>
    <property type="evidence" value="ECO:0007669"/>
    <property type="project" value="UniProtKB-SubCell"/>
</dbReference>
<dbReference type="eggNOG" id="ENOG502RXPR">
    <property type="taxonomic scope" value="Eukaryota"/>
</dbReference>
<keyword evidence="5 13" id="KW-0812">Transmembrane</keyword>
<reference evidence="15" key="1">
    <citation type="submission" date="2011-08" db="EMBL/GenBank/DDBJ databases">
        <authorList>
            <person name="Rombauts S."/>
        </authorList>
    </citation>
    <scope>NUCLEOTIDE SEQUENCE</scope>
    <source>
        <strain evidence="15">London</strain>
    </source>
</reference>
<dbReference type="GO" id="GO:0031410">
    <property type="term" value="C:cytoplasmic vesicle"/>
    <property type="evidence" value="ECO:0007669"/>
    <property type="project" value="UniProtKB-SubCell"/>
</dbReference>
<evidence type="ECO:0000256" key="12">
    <source>
        <dbReference type="ARBA" id="ARBA00024424"/>
    </source>
</evidence>
<dbReference type="PANTHER" id="PTHR13163:SF0">
    <property type="entry name" value="NOVEL ACETYLCHOLINE RECEPTOR CHAPERONE"/>
    <property type="match status" value="1"/>
</dbReference>
<evidence type="ECO:0000313" key="15">
    <source>
        <dbReference type="Proteomes" id="UP000015104"/>
    </source>
</evidence>
<proteinExistence type="inferred from homology"/>
<dbReference type="GO" id="GO:0005778">
    <property type="term" value="C:peroxisomal membrane"/>
    <property type="evidence" value="ECO:0007669"/>
    <property type="project" value="UniProtKB-SubCell"/>
</dbReference>
<keyword evidence="7 13" id="KW-1133">Transmembrane helix</keyword>
<keyword evidence="10" id="KW-0143">Chaperone</keyword>
<evidence type="ECO:0000256" key="2">
    <source>
        <dbReference type="ARBA" id="ARBA00004541"/>
    </source>
</evidence>
<feature type="transmembrane region" description="Helical" evidence="13">
    <location>
        <begin position="113"/>
        <end position="130"/>
    </location>
</feature>
<evidence type="ECO:0000256" key="10">
    <source>
        <dbReference type="ARBA" id="ARBA00023186"/>
    </source>
</evidence>
<evidence type="ECO:0000313" key="14">
    <source>
        <dbReference type="EnsemblMetazoa" id="tetur09g01580.1"/>
    </source>
</evidence>
<keyword evidence="6" id="KW-0256">Endoplasmic reticulum</keyword>
<evidence type="ECO:0000256" key="13">
    <source>
        <dbReference type="SAM" id="Phobius"/>
    </source>
</evidence>
<keyword evidence="9" id="KW-0576">Peroxisome</keyword>
<evidence type="ECO:0000256" key="11">
    <source>
        <dbReference type="ARBA" id="ARBA00023329"/>
    </source>
</evidence>
<keyword evidence="11" id="KW-0968">Cytoplasmic vesicle</keyword>
<organism evidence="14 15">
    <name type="scientific">Tetranychus urticae</name>
    <name type="common">Two-spotted spider mite</name>
    <dbReference type="NCBI Taxonomy" id="32264"/>
    <lineage>
        <taxon>Eukaryota</taxon>
        <taxon>Metazoa</taxon>
        <taxon>Ecdysozoa</taxon>
        <taxon>Arthropoda</taxon>
        <taxon>Chelicerata</taxon>
        <taxon>Arachnida</taxon>
        <taxon>Acari</taxon>
        <taxon>Acariformes</taxon>
        <taxon>Trombidiformes</taxon>
        <taxon>Prostigmata</taxon>
        <taxon>Eleutherengona</taxon>
        <taxon>Raphignathae</taxon>
        <taxon>Tetranychoidea</taxon>
        <taxon>Tetranychidae</taxon>
        <taxon>Tetranychus</taxon>
    </lineage>
</organism>
<dbReference type="PANTHER" id="PTHR13163">
    <property type="entry name" value="SPINAL CORD EXPRESSION PROTEIN 4"/>
    <property type="match status" value="1"/>
</dbReference>
<dbReference type="Proteomes" id="UP000015104">
    <property type="component" value="Unassembled WGS sequence"/>
</dbReference>
<dbReference type="EnsemblMetazoa" id="tetur09g01580.1">
    <property type="protein sequence ID" value="tetur09g01580.1"/>
    <property type="gene ID" value="tetur09g01580"/>
</dbReference>
<dbReference type="GO" id="GO:0051131">
    <property type="term" value="P:chaperone-mediated protein complex assembly"/>
    <property type="evidence" value="ECO:0007669"/>
    <property type="project" value="TreeGrafter"/>
</dbReference>
<dbReference type="InterPro" id="IPR040399">
    <property type="entry name" value="TMEM35A/B"/>
</dbReference>
<keyword evidence="15" id="KW-1185">Reference proteome</keyword>
<gene>
    <name evidence="14" type="primary">107362893</name>
</gene>